<feature type="transmembrane region" description="Helical" evidence="1">
    <location>
        <begin position="34"/>
        <end position="59"/>
    </location>
</feature>
<protein>
    <submittedName>
        <fullName evidence="2">Uncharacterized protein</fullName>
    </submittedName>
</protein>
<feature type="transmembrane region" description="Helical" evidence="1">
    <location>
        <begin position="6"/>
        <end position="22"/>
    </location>
</feature>
<keyword evidence="1" id="KW-1133">Transmembrane helix</keyword>
<proteinExistence type="predicted"/>
<reference evidence="2" key="2">
    <citation type="submission" date="2020-09" db="EMBL/GenBank/DDBJ databases">
        <authorList>
            <person name="Sun Q."/>
            <person name="Zhou Y."/>
        </authorList>
    </citation>
    <scope>NUCLEOTIDE SEQUENCE</scope>
    <source>
        <strain evidence="2">CGMCC 1.12408</strain>
    </source>
</reference>
<evidence type="ECO:0000313" key="2">
    <source>
        <dbReference type="EMBL" id="GGA90693.1"/>
    </source>
</evidence>
<evidence type="ECO:0000256" key="1">
    <source>
        <dbReference type="SAM" id="Phobius"/>
    </source>
</evidence>
<keyword evidence="3" id="KW-1185">Reference proteome</keyword>
<dbReference type="AlphaFoldDB" id="A0A916S9H1"/>
<dbReference type="EMBL" id="BMEY01000027">
    <property type="protein sequence ID" value="GGA90693.1"/>
    <property type="molecule type" value="Genomic_DNA"/>
</dbReference>
<sequence>MSTNVTTIVAIISIILWIAVSIELSRTPKNKRKLITLMSVGFLSTLILTVSIFRTILLLNNVGLIMVKMVQGLKAD</sequence>
<organism evidence="2 3">
    <name type="scientific">Ornithinibacillus halotolerans</name>
    <dbReference type="NCBI Taxonomy" id="1274357"/>
    <lineage>
        <taxon>Bacteria</taxon>
        <taxon>Bacillati</taxon>
        <taxon>Bacillota</taxon>
        <taxon>Bacilli</taxon>
        <taxon>Bacillales</taxon>
        <taxon>Bacillaceae</taxon>
        <taxon>Ornithinibacillus</taxon>
    </lineage>
</organism>
<dbReference type="RefSeq" id="WP_188386114.1">
    <property type="nucleotide sequence ID" value="NZ_BMEY01000027.1"/>
</dbReference>
<dbReference type="Proteomes" id="UP000613512">
    <property type="component" value="Unassembled WGS sequence"/>
</dbReference>
<keyword evidence="1" id="KW-0472">Membrane</keyword>
<reference evidence="2" key="1">
    <citation type="journal article" date="2014" name="Int. J. Syst. Evol. Microbiol.">
        <title>Complete genome sequence of Corynebacterium casei LMG S-19264T (=DSM 44701T), isolated from a smear-ripened cheese.</title>
        <authorList>
            <consortium name="US DOE Joint Genome Institute (JGI-PGF)"/>
            <person name="Walter F."/>
            <person name="Albersmeier A."/>
            <person name="Kalinowski J."/>
            <person name="Ruckert C."/>
        </authorList>
    </citation>
    <scope>NUCLEOTIDE SEQUENCE</scope>
    <source>
        <strain evidence="2">CGMCC 1.12408</strain>
    </source>
</reference>
<comment type="caution">
    <text evidence="2">The sequence shown here is derived from an EMBL/GenBank/DDBJ whole genome shotgun (WGS) entry which is preliminary data.</text>
</comment>
<keyword evidence="1" id="KW-0812">Transmembrane</keyword>
<name>A0A916S9H1_9BACI</name>
<accession>A0A916S9H1</accession>
<gene>
    <name evidence="2" type="ORF">GCM10008025_36520</name>
</gene>
<evidence type="ECO:0000313" key="3">
    <source>
        <dbReference type="Proteomes" id="UP000613512"/>
    </source>
</evidence>